<evidence type="ECO:0000259" key="3">
    <source>
        <dbReference type="Pfam" id="PF04471"/>
    </source>
</evidence>
<keyword evidence="4" id="KW-0540">Nuclease</keyword>
<feature type="region of interest" description="Disordered" evidence="1">
    <location>
        <begin position="1"/>
        <end position="42"/>
    </location>
</feature>
<dbReference type="EMBL" id="JBEZFP010000203">
    <property type="protein sequence ID" value="MEU8139818.1"/>
    <property type="molecule type" value="Genomic_DNA"/>
</dbReference>
<reference evidence="4 5" key="1">
    <citation type="submission" date="2024-06" db="EMBL/GenBank/DDBJ databases">
        <title>The Natural Products Discovery Center: Release of the First 8490 Sequenced Strains for Exploring Actinobacteria Biosynthetic Diversity.</title>
        <authorList>
            <person name="Kalkreuter E."/>
            <person name="Kautsar S.A."/>
            <person name="Yang D."/>
            <person name="Bader C.D."/>
            <person name="Teijaro C.N."/>
            <person name="Fluegel L."/>
            <person name="Davis C.M."/>
            <person name="Simpson J.R."/>
            <person name="Lauterbach L."/>
            <person name="Steele A.D."/>
            <person name="Gui C."/>
            <person name="Meng S."/>
            <person name="Li G."/>
            <person name="Viehrig K."/>
            <person name="Ye F."/>
            <person name="Su P."/>
            <person name="Kiefer A.F."/>
            <person name="Nichols A."/>
            <person name="Cepeda A.J."/>
            <person name="Yan W."/>
            <person name="Fan B."/>
            <person name="Jiang Y."/>
            <person name="Adhikari A."/>
            <person name="Zheng C.-J."/>
            <person name="Schuster L."/>
            <person name="Cowan T.M."/>
            <person name="Smanski M.J."/>
            <person name="Chevrette M.G."/>
            <person name="De Carvalho L.P.S."/>
            <person name="Shen B."/>
        </authorList>
    </citation>
    <scope>NUCLEOTIDE SEQUENCE [LARGE SCALE GENOMIC DNA]</scope>
    <source>
        <strain evidence="4 5">NPDC048946</strain>
    </source>
</reference>
<accession>A0ABV3DVN6</accession>
<dbReference type="InterPro" id="IPR011335">
    <property type="entry name" value="Restrct_endonuc-II-like"/>
</dbReference>
<dbReference type="RefSeq" id="WP_358364248.1">
    <property type="nucleotide sequence ID" value="NZ_JBEZFP010000203.1"/>
</dbReference>
<proteinExistence type="predicted"/>
<keyword evidence="4" id="KW-0255">Endonuclease</keyword>
<dbReference type="PANTHER" id="PTHR30015:SF6">
    <property type="entry name" value="SLL1429 PROTEIN"/>
    <property type="match status" value="1"/>
</dbReference>
<gene>
    <name evidence="4" type="ORF">AB0C36_40775</name>
</gene>
<evidence type="ECO:0000313" key="5">
    <source>
        <dbReference type="Proteomes" id="UP001551482"/>
    </source>
</evidence>
<feature type="transmembrane region" description="Helical" evidence="2">
    <location>
        <begin position="74"/>
        <end position="94"/>
    </location>
</feature>
<dbReference type="SUPFAM" id="SSF52980">
    <property type="entry name" value="Restriction endonuclease-like"/>
    <property type="match status" value="1"/>
</dbReference>
<evidence type="ECO:0000313" key="4">
    <source>
        <dbReference type="EMBL" id="MEU8139818.1"/>
    </source>
</evidence>
<dbReference type="Gene3D" id="3.40.1350.10">
    <property type="match status" value="1"/>
</dbReference>
<dbReference type="InterPro" id="IPR007560">
    <property type="entry name" value="Restrct_endonuc_IV_Mrr"/>
</dbReference>
<feature type="domain" description="Restriction endonuclease type IV Mrr" evidence="3">
    <location>
        <begin position="122"/>
        <end position="231"/>
    </location>
</feature>
<keyword evidence="4" id="KW-0378">Hydrolase</keyword>
<dbReference type="InterPro" id="IPR011856">
    <property type="entry name" value="tRNA_endonuc-like_dom_sf"/>
</dbReference>
<dbReference type="Pfam" id="PF04471">
    <property type="entry name" value="Mrr_cat"/>
    <property type="match status" value="1"/>
</dbReference>
<keyword evidence="2" id="KW-1133">Transmembrane helix</keyword>
<keyword evidence="2" id="KW-0472">Membrane</keyword>
<feature type="compositionally biased region" description="Basic residues" evidence="1">
    <location>
        <begin position="26"/>
        <end position="42"/>
    </location>
</feature>
<organism evidence="4 5">
    <name type="scientific">Streptodolium elevatio</name>
    <dbReference type="NCBI Taxonomy" id="3157996"/>
    <lineage>
        <taxon>Bacteria</taxon>
        <taxon>Bacillati</taxon>
        <taxon>Actinomycetota</taxon>
        <taxon>Actinomycetes</taxon>
        <taxon>Kitasatosporales</taxon>
        <taxon>Streptomycetaceae</taxon>
        <taxon>Streptodolium</taxon>
    </lineage>
</organism>
<keyword evidence="2" id="KW-0812">Transmembrane</keyword>
<dbReference type="PANTHER" id="PTHR30015">
    <property type="entry name" value="MRR RESTRICTION SYSTEM PROTEIN"/>
    <property type="match status" value="1"/>
</dbReference>
<dbReference type="InterPro" id="IPR052906">
    <property type="entry name" value="Type_IV_Methyl-Rstrct_Enzyme"/>
</dbReference>
<feature type="transmembrane region" description="Helical" evidence="2">
    <location>
        <begin position="50"/>
        <end position="68"/>
    </location>
</feature>
<evidence type="ECO:0000256" key="1">
    <source>
        <dbReference type="SAM" id="MobiDB-lite"/>
    </source>
</evidence>
<dbReference type="GO" id="GO:0004519">
    <property type="term" value="F:endonuclease activity"/>
    <property type="evidence" value="ECO:0007669"/>
    <property type="project" value="UniProtKB-KW"/>
</dbReference>
<name>A0ABV3DVN6_9ACTN</name>
<dbReference type="Proteomes" id="UP001551482">
    <property type="component" value="Unassembled WGS sequence"/>
</dbReference>
<keyword evidence="5" id="KW-1185">Reference proteome</keyword>
<protein>
    <submittedName>
        <fullName evidence="4">Restriction endonuclease</fullName>
    </submittedName>
</protein>
<evidence type="ECO:0000256" key="2">
    <source>
        <dbReference type="SAM" id="Phobius"/>
    </source>
</evidence>
<sequence length="254" mass="27688">MSTARRPARGRGGSGRRPSRSARSPRVPRQRRRPNRTPRPTRGRRVAARFYAYLTIGFCAAGALAGYLRDWKALAGIVAAAVFLVALVLGTRWIRKGLRDGFGSRGDAARRRRITRSLAAVDAMDGRAFERHIAALCERDGCRQVQVNGGAGDLGADVTGRLPDGRFMVIQCKRYAPDRSVGSPDMQRFVGTARPVHNAQVAILVASCRFTGPARDLAHTQRIAPVDRDLLGLWMNGTPLRSIVAMTATSTTRA</sequence>
<comment type="caution">
    <text evidence="4">The sequence shown here is derived from an EMBL/GenBank/DDBJ whole genome shotgun (WGS) entry which is preliminary data.</text>
</comment>